<dbReference type="AlphaFoldDB" id="A0A3R7FXR5"/>
<accession>A0A3R7FXR5</accession>
<dbReference type="RefSeq" id="WP_120243153.1">
    <property type="nucleotide sequence ID" value="NZ_RAPO01000001.1"/>
</dbReference>
<gene>
    <name evidence="2" type="ORF">ATJ93_0628</name>
</gene>
<feature type="transmembrane region" description="Helical" evidence="1">
    <location>
        <begin position="78"/>
        <end position="97"/>
    </location>
</feature>
<keyword evidence="3" id="KW-1185">Reference proteome</keyword>
<proteinExistence type="predicted"/>
<reference evidence="2 3" key="1">
    <citation type="submission" date="2018-09" db="EMBL/GenBank/DDBJ databases">
        <title>Genomic Encyclopedia of Archaeal and Bacterial Type Strains, Phase II (KMG-II): from individual species to whole genera.</title>
        <authorList>
            <person name="Goeker M."/>
        </authorList>
    </citation>
    <scope>NUCLEOTIDE SEQUENCE [LARGE SCALE GENOMIC DNA]</scope>
    <source>
        <strain evidence="2 3">DSM 13151</strain>
    </source>
</reference>
<feature type="transmembrane region" description="Helical" evidence="1">
    <location>
        <begin position="103"/>
        <end position="123"/>
    </location>
</feature>
<comment type="caution">
    <text evidence="2">The sequence shown here is derived from an EMBL/GenBank/DDBJ whole genome shotgun (WGS) entry which is preliminary data.</text>
</comment>
<name>A0A3R7FXR5_9EURY</name>
<keyword evidence="1" id="KW-0472">Membrane</keyword>
<dbReference type="Proteomes" id="UP000283805">
    <property type="component" value="Unassembled WGS sequence"/>
</dbReference>
<keyword evidence="1" id="KW-1133">Transmembrane helix</keyword>
<dbReference type="EMBL" id="RAPO01000001">
    <property type="protein sequence ID" value="RKD97638.1"/>
    <property type="molecule type" value="Genomic_DNA"/>
</dbReference>
<evidence type="ECO:0000256" key="1">
    <source>
        <dbReference type="SAM" id="Phobius"/>
    </source>
</evidence>
<protein>
    <submittedName>
        <fullName evidence="2">Uncharacterized protein</fullName>
    </submittedName>
</protein>
<organism evidence="2 3">
    <name type="scientific">Halopiger aswanensis</name>
    <dbReference type="NCBI Taxonomy" id="148449"/>
    <lineage>
        <taxon>Archaea</taxon>
        <taxon>Methanobacteriati</taxon>
        <taxon>Methanobacteriota</taxon>
        <taxon>Stenosarchaea group</taxon>
        <taxon>Halobacteria</taxon>
        <taxon>Halobacteriales</taxon>
        <taxon>Natrialbaceae</taxon>
        <taxon>Halopiger</taxon>
    </lineage>
</organism>
<sequence length="132" mass="13827">MAMGLLAILAITVLGTFLIAGLCLSYAIAADANARGANGSIWGLFAFVFSPIAVPVYLLHRRELPRRTDSPGRLERIAGSIGVGVATAVIVGGIVSPPDPYSLILYAGPLIVLFVPLAFVCCYEPGWRALVA</sequence>
<dbReference type="OrthoDB" id="197233at2157"/>
<keyword evidence="1" id="KW-0812">Transmembrane</keyword>
<evidence type="ECO:0000313" key="3">
    <source>
        <dbReference type="Proteomes" id="UP000283805"/>
    </source>
</evidence>
<evidence type="ECO:0000313" key="2">
    <source>
        <dbReference type="EMBL" id="RKD97638.1"/>
    </source>
</evidence>
<feature type="transmembrane region" description="Helical" evidence="1">
    <location>
        <begin position="39"/>
        <end position="58"/>
    </location>
</feature>